<reference evidence="1 2" key="1">
    <citation type="journal article" date="2023" name="Hortic Res">
        <title>Pangenome of water caltrop reveals structural variations and asymmetric subgenome divergence after allopolyploidization.</title>
        <authorList>
            <person name="Zhang X."/>
            <person name="Chen Y."/>
            <person name="Wang L."/>
            <person name="Yuan Y."/>
            <person name="Fang M."/>
            <person name="Shi L."/>
            <person name="Lu R."/>
            <person name="Comes H.P."/>
            <person name="Ma Y."/>
            <person name="Chen Y."/>
            <person name="Huang G."/>
            <person name="Zhou Y."/>
            <person name="Zheng Z."/>
            <person name="Qiu Y."/>
        </authorList>
    </citation>
    <scope>NUCLEOTIDE SEQUENCE [LARGE SCALE GENOMIC DNA]</scope>
    <source>
        <strain evidence="1">F231</strain>
    </source>
</reference>
<accession>A0AAN7LSQ8</accession>
<protein>
    <submittedName>
        <fullName evidence="1">Uncharacterized protein</fullName>
    </submittedName>
</protein>
<dbReference type="InterPro" id="IPR002207">
    <property type="entry name" value="Peroxidase_I"/>
</dbReference>
<evidence type="ECO:0000313" key="1">
    <source>
        <dbReference type="EMBL" id="KAK4785062.1"/>
    </source>
</evidence>
<dbReference type="GO" id="GO:0006979">
    <property type="term" value="P:response to oxidative stress"/>
    <property type="evidence" value="ECO:0007669"/>
    <property type="project" value="InterPro"/>
</dbReference>
<dbReference type="Gene3D" id="1.10.520.10">
    <property type="match status" value="1"/>
</dbReference>
<dbReference type="GO" id="GO:0004601">
    <property type="term" value="F:peroxidase activity"/>
    <property type="evidence" value="ECO:0007669"/>
    <property type="project" value="InterPro"/>
</dbReference>
<comment type="caution">
    <text evidence="1">The sequence shown here is derived from an EMBL/GenBank/DDBJ whole genome shotgun (WGS) entry which is preliminary data.</text>
</comment>
<dbReference type="GO" id="GO:0020037">
    <property type="term" value="F:heme binding"/>
    <property type="evidence" value="ECO:0007669"/>
    <property type="project" value="InterPro"/>
</dbReference>
<keyword evidence="2" id="KW-1185">Reference proteome</keyword>
<evidence type="ECO:0000313" key="2">
    <source>
        <dbReference type="Proteomes" id="UP001346149"/>
    </source>
</evidence>
<organism evidence="1 2">
    <name type="scientific">Trapa natans</name>
    <name type="common">Water chestnut</name>
    <dbReference type="NCBI Taxonomy" id="22666"/>
    <lineage>
        <taxon>Eukaryota</taxon>
        <taxon>Viridiplantae</taxon>
        <taxon>Streptophyta</taxon>
        <taxon>Embryophyta</taxon>
        <taxon>Tracheophyta</taxon>
        <taxon>Spermatophyta</taxon>
        <taxon>Magnoliopsida</taxon>
        <taxon>eudicotyledons</taxon>
        <taxon>Gunneridae</taxon>
        <taxon>Pentapetalae</taxon>
        <taxon>rosids</taxon>
        <taxon>malvids</taxon>
        <taxon>Myrtales</taxon>
        <taxon>Lythraceae</taxon>
        <taxon>Trapa</taxon>
    </lineage>
</organism>
<name>A0AAN7LSQ8_TRANT</name>
<dbReference type="Proteomes" id="UP001346149">
    <property type="component" value="Unassembled WGS sequence"/>
</dbReference>
<proteinExistence type="predicted"/>
<gene>
    <name evidence="1" type="ORF">SAY86_001751</name>
</gene>
<sequence>MGKSYPTVGDEYKKAIDKCRKKLRGLIAKKNCAPLMLRIAWPVLLLLKLLVDLKSPSILEESVYPCGYDMNKREWYAFIIMREPTCSPLGRTSRILLPPPKDA</sequence>
<dbReference type="PRINTS" id="PR00459">
    <property type="entry name" value="ASPEROXIDASE"/>
</dbReference>
<dbReference type="EMBL" id="JAXQNO010000013">
    <property type="protein sequence ID" value="KAK4785062.1"/>
    <property type="molecule type" value="Genomic_DNA"/>
</dbReference>
<dbReference type="AlphaFoldDB" id="A0AAN7LSQ8"/>